<proteinExistence type="predicted"/>
<protein>
    <submittedName>
        <fullName evidence="1">Uncharacterized protein</fullName>
    </submittedName>
</protein>
<evidence type="ECO:0000313" key="1">
    <source>
        <dbReference type="EMBL" id="OIN53909.1"/>
    </source>
</evidence>
<dbReference type="AlphaFoldDB" id="A0A1S2V5F6"/>
<comment type="caution">
    <text evidence="1">The sequence shown here is derived from an EMBL/GenBank/DDBJ whole genome shotgun (WGS) entry which is preliminary data.</text>
</comment>
<reference evidence="1 2" key="1">
    <citation type="submission" date="2016-08" db="EMBL/GenBank/DDBJ databases">
        <title>Draft genome sequence of Pseudomonas costantinii LMG 22119, type strain isolated from cultivated mushroom (Agaricus bisporus) sporophores.</title>
        <authorList>
            <person name="Tambong J.T."/>
        </authorList>
    </citation>
    <scope>NUCLEOTIDE SEQUENCE [LARGE SCALE GENOMIC DNA]</scope>
    <source>
        <strain evidence="1 2">LMG 22119</strain>
    </source>
</reference>
<sequence length="75" mass="8101">MGRLRSKSKAEHGGLKADLSGVDQKLDQKQLVYAADLLFCGSWLACDADTSVYQALDGASTVIFTNHDQMPQAIT</sequence>
<dbReference type="EMBL" id="MDDR01000010">
    <property type="protein sequence ID" value="OIN53909.1"/>
    <property type="molecule type" value="Genomic_DNA"/>
</dbReference>
<accession>A0A1S2V5F6</accession>
<organism evidence="1 2">
    <name type="scientific">Pseudomonas costantinii</name>
    <dbReference type="NCBI Taxonomy" id="168469"/>
    <lineage>
        <taxon>Bacteria</taxon>
        <taxon>Pseudomonadati</taxon>
        <taxon>Pseudomonadota</taxon>
        <taxon>Gammaproteobacteria</taxon>
        <taxon>Pseudomonadales</taxon>
        <taxon>Pseudomonadaceae</taxon>
        <taxon>Pseudomonas</taxon>
    </lineage>
</organism>
<gene>
    <name evidence="1" type="ORF">BFL40_07585</name>
</gene>
<dbReference type="Proteomes" id="UP000181661">
    <property type="component" value="Unassembled WGS sequence"/>
</dbReference>
<evidence type="ECO:0000313" key="2">
    <source>
        <dbReference type="Proteomes" id="UP000181661"/>
    </source>
</evidence>
<name>A0A1S2V5F6_9PSED</name>